<comment type="caution">
    <text evidence="1">The sequence shown here is derived from an EMBL/GenBank/DDBJ whole genome shotgun (WGS) entry which is preliminary data.</text>
</comment>
<accession>A0AAE0QZW0</accession>
<organism evidence="1 2">
    <name type="scientific">Hemibagrus guttatus</name>
    <dbReference type="NCBI Taxonomy" id="175788"/>
    <lineage>
        <taxon>Eukaryota</taxon>
        <taxon>Metazoa</taxon>
        <taxon>Chordata</taxon>
        <taxon>Craniata</taxon>
        <taxon>Vertebrata</taxon>
        <taxon>Euteleostomi</taxon>
        <taxon>Actinopterygii</taxon>
        <taxon>Neopterygii</taxon>
        <taxon>Teleostei</taxon>
        <taxon>Ostariophysi</taxon>
        <taxon>Siluriformes</taxon>
        <taxon>Bagridae</taxon>
        <taxon>Hemibagrus</taxon>
    </lineage>
</organism>
<dbReference type="Proteomes" id="UP001274896">
    <property type="component" value="Unassembled WGS sequence"/>
</dbReference>
<gene>
    <name evidence="1" type="ORF">QTP70_008790</name>
</gene>
<reference evidence="1" key="1">
    <citation type="submission" date="2023-06" db="EMBL/GenBank/DDBJ databases">
        <title>Male Hemibagrus guttatus genome.</title>
        <authorList>
            <person name="Bian C."/>
        </authorList>
    </citation>
    <scope>NUCLEOTIDE SEQUENCE</scope>
    <source>
        <strain evidence="1">Male_cb2023</strain>
        <tissue evidence="1">Muscle</tissue>
    </source>
</reference>
<dbReference type="AlphaFoldDB" id="A0AAE0QZW0"/>
<name>A0AAE0QZW0_9TELE</name>
<evidence type="ECO:0000313" key="1">
    <source>
        <dbReference type="EMBL" id="KAK3537348.1"/>
    </source>
</evidence>
<dbReference type="EMBL" id="JAUCMX010000008">
    <property type="protein sequence ID" value="KAK3537348.1"/>
    <property type="molecule type" value="Genomic_DNA"/>
</dbReference>
<proteinExistence type="predicted"/>
<evidence type="ECO:0000313" key="2">
    <source>
        <dbReference type="Proteomes" id="UP001274896"/>
    </source>
</evidence>
<sequence>MQMEKSEAIALGNWSHGLPQLPEKALGFSIGILLESMAAQGTRVYDTLMRRHGVRVVTGASVEECSLAAGEVVRRANVMAASRMNSTVFCF</sequence>
<protein>
    <submittedName>
        <fullName evidence="1">Uncharacterized protein</fullName>
    </submittedName>
</protein>
<keyword evidence="2" id="KW-1185">Reference proteome</keyword>